<dbReference type="Proteomes" id="UP001165292">
    <property type="component" value="Unassembled WGS sequence"/>
</dbReference>
<name>A0AA41WHL5_9GAMM</name>
<keyword evidence="2 6" id="KW-0472">Membrane</keyword>
<dbReference type="GO" id="GO:1990351">
    <property type="term" value="C:transporter complex"/>
    <property type="evidence" value="ECO:0007669"/>
    <property type="project" value="TreeGrafter"/>
</dbReference>
<accession>A0AA41WHL5</accession>
<comment type="subcellular location">
    <subcellularLocation>
        <location evidence="6">Cell outer membrane</location>
        <topology evidence="6">Lipid-anchor</topology>
    </subcellularLocation>
</comment>
<dbReference type="GO" id="GO:0001530">
    <property type="term" value="F:lipopolysaccharide binding"/>
    <property type="evidence" value="ECO:0007669"/>
    <property type="project" value="TreeGrafter"/>
</dbReference>
<keyword evidence="1 6" id="KW-0732">Signal</keyword>
<dbReference type="InterPro" id="IPR007485">
    <property type="entry name" value="LPS_assembly_LptE"/>
</dbReference>
<gene>
    <name evidence="6 9" type="primary">lptE</name>
    <name evidence="9" type="ORF">NJF43_11885</name>
</gene>
<comment type="caution">
    <text evidence="9">The sequence shown here is derived from an EMBL/GenBank/DDBJ whole genome shotgun (WGS) entry which is preliminary data.</text>
</comment>
<dbReference type="EMBL" id="JAMYBS010000012">
    <property type="protein sequence ID" value="MCO7545452.1"/>
    <property type="molecule type" value="Genomic_DNA"/>
</dbReference>
<organism evidence="9 10">
    <name type="scientific">Stutzerimonas nitrititolerans</name>
    <dbReference type="NCBI Taxonomy" id="2482751"/>
    <lineage>
        <taxon>Bacteria</taxon>
        <taxon>Pseudomonadati</taxon>
        <taxon>Pseudomonadota</taxon>
        <taxon>Gammaproteobacteria</taxon>
        <taxon>Pseudomonadales</taxon>
        <taxon>Pseudomonadaceae</taxon>
        <taxon>Stutzerimonas</taxon>
    </lineage>
</organism>
<dbReference type="HAMAP" id="MF_01186">
    <property type="entry name" value="LPS_assembly_LptE"/>
    <property type="match status" value="1"/>
</dbReference>
<evidence type="ECO:0000256" key="4">
    <source>
        <dbReference type="ARBA" id="ARBA00023237"/>
    </source>
</evidence>
<keyword evidence="4 6" id="KW-0998">Cell outer membrane</keyword>
<comment type="similarity">
    <text evidence="6">Belongs to the LptE lipoprotein family.</text>
</comment>
<keyword evidence="5 6" id="KW-0449">Lipoprotein</keyword>
<evidence type="ECO:0000256" key="1">
    <source>
        <dbReference type="ARBA" id="ARBA00022729"/>
    </source>
</evidence>
<evidence type="ECO:0000256" key="3">
    <source>
        <dbReference type="ARBA" id="ARBA00023139"/>
    </source>
</evidence>
<evidence type="ECO:0000313" key="9">
    <source>
        <dbReference type="EMBL" id="MCO7545452.1"/>
    </source>
</evidence>
<dbReference type="Gene3D" id="3.30.160.150">
    <property type="entry name" value="Lipoprotein like domain"/>
    <property type="match status" value="1"/>
</dbReference>
<evidence type="ECO:0000256" key="2">
    <source>
        <dbReference type="ARBA" id="ARBA00023136"/>
    </source>
</evidence>
<dbReference type="AlphaFoldDB" id="A0AA41WHL5"/>
<evidence type="ECO:0000256" key="6">
    <source>
        <dbReference type="HAMAP-Rule" id="MF_01186"/>
    </source>
</evidence>
<dbReference type="PANTHER" id="PTHR38098">
    <property type="entry name" value="LPS-ASSEMBLY LIPOPROTEIN LPTE"/>
    <property type="match status" value="1"/>
</dbReference>
<feature type="compositionally biased region" description="Polar residues" evidence="7">
    <location>
        <begin position="190"/>
        <end position="201"/>
    </location>
</feature>
<dbReference type="PANTHER" id="PTHR38098:SF1">
    <property type="entry name" value="LPS-ASSEMBLY LIPOPROTEIN LPTE"/>
    <property type="match status" value="1"/>
</dbReference>
<dbReference type="Pfam" id="PF04390">
    <property type="entry name" value="LptE"/>
    <property type="match status" value="1"/>
</dbReference>
<dbReference type="GO" id="GO:0009279">
    <property type="term" value="C:cell outer membrane"/>
    <property type="evidence" value="ECO:0007669"/>
    <property type="project" value="UniProtKB-SubCell"/>
</dbReference>
<sequence>MVKRNLMVAGLALLLSACGFQLRGTGDAEFALTEIDLQARDSHGQTVQHLKDLLESNDVHVHPGARYSLNLANEQTRQRTASYTSSARSAEHELTTTLDYEFRGPQNTQLLRDRVEVQRVYVHDSNNLIGSSQEGDQLRQEMRRELLQQLVMRVQRVSQAQLDALQATAEAKARAEAEALEAQQRMLDAQPQQSPVELPNQ</sequence>
<comment type="subunit">
    <text evidence="6">Component of the lipopolysaccharide transport and assembly complex. Interacts with LptD.</text>
</comment>
<evidence type="ECO:0000256" key="5">
    <source>
        <dbReference type="ARBA" id="ARBA00023288"/>
    </source>
</evidence>
<feature type="chain" id="PRO_5041258610" description="LPS-assembly lipoprotein LptE" evidence="8">
    <location>
        <begin position="24"/>
        <end position="201"/>
    </location>
</feature>
<proteinExistence type="inferred from homology"/>
<dbReference type="RefSeq" id="WP_253163151.1">
    <property type="nucleotide sequence ID" value="NZ_DALYSU010000011.1"/>
</dbReference>
<dbReference type="GO" id="GO:0043165">
    <property type="term" value="P:Gram-negative-bacterium-type cell outer membrane assembly"/>
    <property type="evidence" value="ECO:0007669"/>
    <property type="project" value="UniProtKB-UniRule"/>
</dbReference>
<dbReference type="PROSITE" id="PS51257">
    <property type="entry name" value="PROKAR_LIPOPROTEIN"/>
    <property type="match status" value="1"/>
</dbReference>
<reference evidence="9" key="1">
    <citation type="submission" date="2022-06" db="EMBL/GenBank/DDBJ databases">
        <title>Detection of beta-lactamases in bacteria of animal origin.</title>
        <authorList>
            <person name="Mlynarcik P."/>
            <person name="Zdarska V."/>
            <person name="Chudobova H."/>
            <person name="Prochazkova P."/>
            <person name="Hricova K."/>
            <person name="Mezerova K."/>
            <person name="Bardon J."/>
            <person name="Dolejska M."/>
            <person name="Sukkar I."/>
            <person name="Kolar M."/>
        </authorList>
    </citation>
    <scope>NUCLEOTIDE SEQUENCE</scope>
    <source>
        <strain evidence="9">S 300-3</strain>
    </source>
</reference>
<evidence type="ECO:0000256" key="8">
    <source>
        <dbReference type="SAM" id="SignalP"/>
    </source>
</evidence>
<comment type="function">
    <text evidence="6">Together with LptD, is involved in the assembly of lipopolysaccharide (LPS) at the surface of the outer membrane. Required for the proper assembly of LptD. Binds LPS and may serve as the LPS recognition site at the outer membrane.</text>
</comment>
<keyword evidence="3 6" id="KW-0564">Palmitate</keyword>
<feature type="region of interest" description="Disordered" evidence="7">
    <location>
        <begin position="168"/>
        <end position="201"/>
    </location>
</feature>
<feature type="signal peptide" evidence="8">
    <location>
        <begin position="1"/>
        <end position="23"/>
    </location>
</feature>
<evidence type="ECO:0000256" key="7">
    <source>
        <dbReference type="SAM" id="MobiDB-lite"/>
    </source>
</evidence>
<protein>
    <recommendedName>
        <fullName evidence="6">LPS-assembly lipoprotein LptE</fullName>
    </recommendedName>
</protein>
<dbReference type="GO" id="GO:0015920">
    <property type="term" value="P:lipopolysaccharide transport"/>
    <property type="evidence" value="ECO:0007669"/>
    <property type="project" value="TreeGrafter"/>
</dbReference>
<evidence type="ECO:0000313" key="10">
    <source>
        <dbReference type="Proteomes" id="UP001165292"/>
    </source>
</evidence>